<evidence type="ECO:0000259" key="8">
    <source>
        <dbReference type="Pfam" id="PF00576"/>
    </source>
</evidence>
<feature type="domain" description="Transthyretin/hydroxyisourate hydrolase" evidence="8">
    <location>
        <begin position="6"/>
        <end position="127"/>
    </location>
</feature>
<dbReference type="PROSITE" id="PS00769">
    <property type="entry name" value="TRANSTHYRETIN_2"/>
    <property type="match status" value="1"/>
</dbReference>
<keyword evidence="6 7" id="KW-0378">Hydrolase</keyword>
<evidence type="ECO:0000313" key="9">
    <source>
        <dbReference type="EMBL" id="GMK48271.1"/>
    </source>
</evidence>
<dbReference type="PANTHER" id="PTHR10395">
    <property type="entry name" value="URICASE AND TRANSTHYRETIN-RELATED"/>
    <property type="match status" value="1"/>
</dbReference>
<dbReference type="InterPro" id="IPR023416">
    <property type="entry name" value="Transthyretin/HIU_hydrolase_d"/>
</dbReference>
<keyword evidence="10" id="KW-1185">Reference proteome</keyword>
<reference evidence="9 10" key="1">
    <citation type="submission" date="2023-05" db="EMBL/GenBank/DDBJ databases">
        <title>Draft genome of Paenibacillus sp. CCS26.</title>
        <authorList>
            <person name="Akita H."/>
            <person name="Shinto Y."/>
            <person name="Kimura Z."/>
        </authorList>
    </citation>
    <scope>NUCLEOTIDE SEQUENCE [LARGE SCALE GENOMIC DNA]</scope>
    <source>
        <strain evidence="9 10">CCS26</strain>
    </source>
</reference>
<dbReference type="InterPro" id="IPR023418">
    <property type="entry name" value="Thyroxine_BS"/>
</dbReference>
<protein>
    <recommendedName>
        <fullName evidence="7">5-hydroxyisourate hydrolase</fullName>
        <shortName evidence="7">HIU hydrolase</shortName>
        <shortName evidence="7">HIUHase</shortName>
        <ecNumber evidence="7">3.5.2.17</ecNumber>
    </recommendedName>
</protein>
<sequence length="128" mass="14067">MSGGRITTHVLDTSKGKPAVGIKVELYLIESDVSSALPEERILLRSAATNEDGRLDAPLLGSEEMLAAVYEIVFCAGDYFRDEKRRHILDSEPVFDRIPIRFSVTDAGSHYHIPLLVAPGGYSTYRGS</sequence>
<dbReference type="EC" id="3.5.2.17" evidence="7"/>
<evidence type="ECO:0000256" key="4">
    <source>
        <dbReference type="ARBA" id="ARBA00011881"/>
    </source>
</evidence>
<dbReference type="SUPFAM" id="SSF49472">
    <property type="entry name" value="Transthyretin (synonym: prealbumin)"/>
    <property type="match status" value="1"/>
</dbReference>
<gene>
    <name evidence="9" type="ORF">PghCCS26_54010</name>
</gene>
<dbReference type="NCBIfam" id="TIGR02962">
    <property type="entry name" value="hdxy_isourate"/>
    <property type="match status" value="1"/>
</dbReference>
<dbReference type="RefSeq" id="WP_201008942.1">
    <property type="nucleotide sequence ID" value="NZ_BTCL01000027.1"/>
</dbReference>
<dbReference type="PANTHER" id="PTHR10395:SF7">
    <property type="entry name" value="5-HYDROXYISOURATE HYDROLASE"/>
    <property type="match status" value="1"/>
</dbReference>
<comment type="similarity">
    <text evidence="3 7">Belongs to the transthyretin family. 5-hydroxyisourate hydrolase subfamily.</text>
</comment>
<evidence type="ECO:0000313" key="10">
    <source>
        <dbReference type="Proteomes" id="UP001285921"/>
    </source>
</evidence>
<proteinExistence type="inferred from homology"/>
<dbReference type="PROSITE" id="PS00768">
    <property type="entry name" value="TRANSTHYRETIN_1"/>
    <property type="match status" value="1"/>
</dbReference>
<dbReference type="InterPro" id="IPR014306">
    <property type="entry name" value="Hydroxyisourate_hydrolase"/>
</dbReference>
<evidence type="ECO:0000256" key="5">
    <source>
        <dbReference type="ARBA" id="ARBA00022631"/>
    </source>
</evidence>
<dbReference type="CDD" id="cd05822">
    <property type="entry name" value="TLP_HIUase"/>
    <property type="match status" value="1"/>
</dbReference>
<accession>A0ABQ6NT55</accession>
<comment type="function">
    <text evidence="2">Catalyzes the hydrolysis of 5-hydroxyisourate (HIU) to 2-oxo-4-hydroxy-4-carboxy-5-ureidoimidazoline (OHCU).</text>
</comment>
<evidence type="ECO:0000256" key="3">
    <source>
        <dbReference type="ARBA" id="ARBA00009850"/>
    </source>
</evidence>
<name>A0ABQ6NT55_9BACL</name>
<dbReference type="GO" id="GO:0016787">
    <property type="term" value="F:hydrolase activity"/>
    <property type="evidence" value="ECO:0007669"/>
    <property type="project" value="UniProtKB-KW"/>
</dbReference>
<dbReference type="Pfam" id="PF00576">
    <property type="entry name" value="Transthyretin"/>
    <property type="match status" value="1"/>
</dbReference>
<comment type="catalytic activity">
    <reaction evidence="1 7">
        <text>5-hydroxyisourate + H2O = 5-hydroxy-2-oxo-4-ureido-2,5-dihydro-1H-imidazole-5-carboxylate + H(+)</text>
        <dbReference type="Rhea" id="RHEA:23736"/>
        <dbReference type="ChEBI" id="CHEBI:15377"/>
        <dbReference type="ChEBI" id="CHEBI:15378"/>
        <dbReference type="ChEBI" id="CHEBI:18072"/>
        <dbReference type="ChEBI" id="CHEBI:58639"/>
        <dbReference type="EC" id="3.5.2.17"/>
    </reaction>
</comment>
<evidence type="ECO:0000256" key="6">
    <source>
        <dbReference type="ARBA" id="ARBA00022801"/>
    </source>
</evidence>
<dbReference type="EMBL" id="BTCL01000027">
    <property type="protein sequence ID" value="GMK48271.1"/>
    <property type="molecule type" value="Genomic_DNA"/>
</dbReference>
<comment type="subunit">
    <text evidence="4 7">Homotetramer.</text>
</comment>
<dbReference type="InterPro" id="IPR036817">
    <property type="entry name" value="Transthyretin/HIU_hydrolase_sf"/>
</dbReference>
<organism evidence="9 10">
    <name type="scientific">Paenibacillus glycanilyticus</name>
    <dbReference type="NCBI Taxonomy" id="126569"/>
    <lineage>
        <taxon>Bacteria</taxon>
        <taxon>Bacillati</taxon>
        <taxon>Bacillota</taxon>
        <taxon>Bacilli</taxon>
        <taxon>Bacillales</taxon>
        <taxon>Paenibacillaceae</taxon>
        <taxon>Paenibacillus</taxon>
    </lineage>
</organism>
<comment type="caution">
    <text evidence="9">The sequence shown here is derived from an EMBL/GenBank/DDBJ whole genome shotgun (WGS) entry which is preliminary data.</text>
</comment>
<keyword evidence="5 7" id="KW-0659">Purine metabolism</keyword>
<evidence type="ECO:0000256" key="1">
    <source>
        <dbReference type="ARBA" id="ARBA00001043"/>
    </source>
</evidence>
<dbReference type="Gene3D" id="2.60.40.180">
    <property type="entry name" value="Transthyretin/hydroxyisourate hydrolase domain"/>
    <property type="match status" value="1"/>
</dbReference>
<dbReference type="Proteomes" id="UP001285921">
    <property type="component" value="Unassembled WGS sequence"/>
</dbReference>
<evidence type="ECO:0000256" key="7">
    <source>
        <dbReference type="RuleBase" id="RU361270"/>
    </source>
</evidence>
<dbReference type="InterPro" id="IPR023419">
    <property type="entry name" value="Transthyretin_CS"/>
</dbReference>
<evidence type="ECO:0000256" key="2">
    <source>
        <dbReference type="ARBA" id="ARBA00002704"/>
    </source>
</evidence>